<gene>
    <name evidence="1" type="ORF">QT711_10825</name>
</gene>
<sequence length="74" mass="8554">MHWQQKVHYLTGQPVGVSFQNGQGTSGVLCGFSDGKLLLIEYLYHTQFAMKQYDLRTIQDIHGFPPCPHEQRLY</sequence>
<proteinExistence type="predicted"/>
<reference evidence="1 2" key="1">
    <citation type="submission" date="2023-06" db="EMBL/GenBank/DDBJ databases">
        <title>Sporosarcina sp. nov., isolated from Korean traditional fermented seafood 'Jeotgal'.</title>
        <authorList>
            <person name="Yang A.I."/>
            <person name="Shin N.-R."/>
        </authorList>
    </citation>
    <scope>NUCLEOTIDE SEQUENCE [LARGE SCALE GENOMIC DNA]</scope>
    <source>
        <strain evidence="1 2">KCTC13119</strain>
    </source>
</reference>
<name>A0ABU4G9M5_9BACL</name>
<keyword evidence="2" id="KW-1185">Reference proteome</keyword>
<organism evidence="1 2">
    <name type="scientific">Sporosarcina saromensis</name>
    <dbReference type="NCBI Taxonomy" id="359365"/>
    <lineage>
        <taxon>Bacteria</taxon>
        <taxon>Bacillati</taxon>
        <taxon>Bacillota</taxon>
        <taxon>Bacilli</taxon>
        <taxon>Bacillales</taxon>
        <taxon>Caryophanaceae</taxon>
        <taxon>Sporosarcina</taxon>
    </lineage>
</organism>
<dbReference type="EMBL" id="JAUBDI010000009">
    <property type="protein sequence ID" value="MDW0113683.1"/>
    <property type="molecule type" value="Genomic_DNA"/>
</dbReference>
<dbReference type="Proteomes" id="UP001282284">
    <property type="component" value="Unassembled WGS sequence"/>
</dbReference>
<comment type="caution">
    <text evidence="1">The sequence shown here is derived from an EMBL/GenBank/DDBJ whole genome shotgun (WGS) entry which is preliminary data.</text>
</comment>
<evidence type="ECO:0000313" key="1">
    <source>
        <dbReference type="EMBL" id="MDW0113683.1"/>
    </source>
</evidence>
<evidence type="ECO:0000313" key="2">
    <source>
        <dbReference type="Proteomes" id="UP001282284"/>
    </source>
</evidence>
<protein>
    <submittedName>
        <fullName evidence="1">Uncharacterized protein</fullName>
    </submittedName>
</protein>
<dbReference type="RefSeq" id="WP_317944178.1">
    <property type="nucleotide sequence ID" value="NZ_JAUBDI010000009.1"/>
</dbReference>
<accession>A0ABU4G9M5</accession>